<dbReference type="EMBL" id="CP014224">
    <property type="protein sequence ID" value="ANW96208.1"/>
    <property type="molecule type" value="Genomic_DNA"/>
</dbReference>
<proteinExistence type="predicted"/>
<reference evidence="5 6" key="1">
    <citation type="submission" date="2016-02" db="EMBL/GenBank/DDBJ databases">
        <authorList>
            <person name="Wen L."/>
            <person name="He K."/>
            <person name="Yang H."/>
        </authorList>
    </citation>
    <scope>NUCLEOTIDE SEQUENCE [LARGE SCALE GENOMIC DNA]</scope>
    <source>
        <strain evidence="5 6">CZ1127</strain>
    </source>
</reference>
<dbReference type="InterPro" id="IPR000843">
    <property type="entry name" value="HTH_LacI"/>
</dbReference>
<dbReference type="Pfam" id="PF13407">
    <property type="entry name" value="Peripla_BP_4"/>
    <property type="match status" value="1"/>
</dbReference>
<dbReference type="GO" id="GO:0000976">
    <property type="term" value="F:transcription cis-regulatory region binding"/>
    <property type="evidence" value="ECO:0007669"/>
    <property type="project" value="TreeGrafter"/>
</dbReference>
<protein>
    <recommendedName>
        <fullName evidence="4">HTH lacI-type domain-containing protein</fullName>
    </recommendedName>
</protein>
<gene>
    <name evidence="5" type="ORF">AXE80_07925</name>
</gene>
<dbReference type="Gene3D" id="3.40.50.2300">
    <property type="match status" value="2"/>
</dbReference>
<dbReference type="Gene3D" id="1.10.260.40">
    <property type="entry name" value="lambda repressor-like DNA-binding domains"/>
    <property type="match status" value="1"/>
</dbReference>
<dbReference type="Pfam" id="PF00356">
    <property type="entry name" value="LacI"/>
    <property type="match status" value="1"/>
</dbReference>
<keyword evidence="6" id="KW-1185">Reference proteome</keyword>
<feature type="domain" description="HTH lacI-type" evidence="4">
    <location>
        <begin position="5"/>
        <end position="59"/>
    </location>
</feature>
<dbReference type="AlphaFoldDB" id="A0A1B1Y648"/>
<evidence type="ECO:0000313" key="6">
    <source>
        <dbReference type="Proteomes" id="UP000092967"/>
    </source>
</evidence>
<sequence length="353" mass="39924">MEKPVGIKEIAKLSNTSIGTVDRVLNNRTGVSIKTKERVLEVIKKTGYVKNNVASRLKLSAGKKIKIAVILPKGNSKVSYWSLPKNGVKKALNELNNLGVEVDFISFRSDDIKEYKNLLSPVFNDEYNGVITVSLFDEISNQLVAYCTENKKELVFIDNKNNNVTNANFICQNSIKSGRVAGRLLYNCVGDSGDFIALTFLQKSEYQGNQKVRELAFKEFLEQKNPKINIHTIVHTIDQNLENNTVLNNLLNSKTTKGVFITNSRSYLFSNYIKSKGLKNIKIVGFDLNEKNVEELKNENIQYLINQKPELQGYQALMKIFQKITQDDSISLNIDIPIEIIVKENFEDSSDVL</sequence>
<organism evidence="5 6">
    <name type="scientific">Wenyingzhuangia fucanilytica</name>
    <dbReference type="NCBI Taxonomy" id="1790137"/>
    <lineage>
        <taxon>Bacteria</taxon>
        <taxon>Pseudomonadati</taxon>
        <taxon>Bacteroidota</taxon>
        <taxon>Flavobacteriia</taxon>
        <taxon>Flavobacteriales</taxon>
        <taxon>Flavobacteriaceae</taxon>
        <taxon>Wenyingzhuangia</taxon>
    </lineage>
</organism>
<keyword evidence="1" id="KW-0805">Transcription regulation</keyword>
<keyword evidence="2" id="KW-0238">DNA-binding</keyword>
<evidence type="ECO:0000313" key="5">
    <source>
        <dbReference type="EMBL" id="ANW96208.1"/>
    </source>
</evidence>
<dbReference type="PROSITE" id="PS50932">
    <property type="entry name" value="HTH_LACI_2"/>
    <property type="match status" value="1"/>
</dbReference>
<dbReference type="PANTHER" id="PTHR30146">
    <property type="entry name" value="LACI-RELATED TRANSCRIPTIONAL REPRESSOR"/>
    <property type="match status" value="1"/>
</dbReference>
<dbReference type="KEGG" id="wfu:AXE80_07925"/>
<evidence type="ECO:0000259" key="4">
    <source>
        <dbReference type="PROSITE" id="PS50932"/>
    </source>
</evidence>
<evidence type="ECO:0000256" key="1">
    <source>
        <dbReference type="ARBA" id="ARBA00023015"/>
    </source>
</evidence>
<dbReference type="SUPFAM" id="SSF47413">
    <property type="entry name" value="lambda repressor-like DNA-binding domains"/>
    <property type="match status" value="1"/>
</dbReference>
<dbReference type="InterPro" id="IPR028082">
    <property type="entry name" value="Peripla_BP_I"/>
</dbReference>
<name>A0A1B1Y648_9FLAO</name>
<keyword evidence="3" id="KW-0804">Transcription</keyword>
<dbReference type="RefSeq" id="WP_068826090.1">
    <property type="nucleotide sequence ID" value="NZ_CP014224.1"/>
</dbReference>
<dbReference type="Proteomes" id="UP000092967">
    <property type="component" value="Chromosome"/>
</dbReference>
<dbReference type="InterPro" id="IPR010982">
    <property type="entry name" value="Lambda_DNA-bd_dom_sf"/>
</dbReference>
<dbReference type="GO" id="GO:0003700">
    <property type="term" value="F:DNA-binding transcription factor activity"/>
    <property type="evidence" value="ECO:0007669"/>
    <property type="project" value="TreeGrafter"/>
</dbReference>
<evidence type="ECO:0000256" key="3">
    <source>
        <dbReference type="ARBA" id="ARBA00023163"/>
    </source>
</evidence>
<dbReference type="PANTHER" id="PTHR30146:SF144">
    <property type="entry name" value="LACI-FAMILY TRANSCRIPTION REGULATOR"/>
    <property type="match status" value="1"/>
</dbReference>
<dbReference type="OrthoDB" id="628703at2"/>
<evidence type="ECO:0000256" key="2">
    <source>
        <dbReference type="ARBA" id="ARBA00023125"/>
    </source>
</evidence>
<accession>A0A1B1Y648</accession>
<dbReference type="CDD" id="cd01392">
    <property type="entry name" value="HTH_LacI"/>
    <property type="match status" value="1"/>
</dbReference>
<dbReference type="InterPro" id="IPR025997">
    <property type="entry name" value="SBP_2_dom"/>
</dbReference>
<dbReference type="SMART" id="SM00354">
    <property type="entry name" value="HTH_LACI"/>
    <property type="match status" value="1"/>
</dbReference>
<dbReference type="STRING" id="1790137.AXE80_07925"/>
<dbReference type="SUPFAM" id="SSF53822">
    <property type="entry name" value="Periplasmic binding protein-like I"/>
    <property type="match status" value="1"/>
</dbReference>